<accession>A0AAD7WEM8</accession>
<dbReference type="EMBL" id="JAINUG010000140">
    <property type="protein sequence ID" value="KAJ8393164.1"/>
    <property type="molecule type" value="Genomic_DNA"/>
</dbReference>
<sequence>MVQRDNTARKERGEGVKSSKYQYISAKWEFTHITNTPEQKSTERDCDHPYQSHCGMPAAPPRPGQQEARKGGGRSRGPCLRLQ</sequence>
<feature type="compositionally biased region" description="Basic and acidic residues" evidence="1">
    <location>
        <begin position="40"/>
        <end position="50"/>
    </location>
</feature>
<dbReference type="Proteomes" id="UP001221898">
    <property type="component" value="Unassembled WGS sequence"/>
</dbReference>
<organism evidence="2 3">
    <name type="scientific">Aldrovandia affinis</name>
    <dbReference type="NCBI Taxonomy" id="143900"/>
    <lineage>
        <taxon>Eukaryota</taxon>
        <taxon>Metazoa</taxon>
        <taxon>Chordata</taxon>
        <taxon>Craniata</taxon>
        <taxon>Vertebrata</taxon>
        <taxon>Euteleostomi</taxon>
        <taxon>Actinopterygii</taxon>
        <taxon>Neopterygii</taxon>
        <taxon>Teleostei</taxon>
        <taxon>Notacanthiformes</taxon>
        <taxon>Halosauridae</taxon>
        <taxon>Aldrovandia</taxon>
    </lineage>
</organism>
<name>A0AAD7WEM8_9TELE</name>
<comment type="caution">
    <text evidence="2">The sequence shown here is derived from an EMBL/GenBank/DDBJ whole genome shotgun (WGS) entry which is preliminary data.</text>
</comment>
<evidence type="ECO:0000313" key="3">
    <source>
        <dbReference type="Proteomes" id="UP001221898"/>
    </source>
</evidence>
<evidence type="ECO:0000313" key="2">
    <source>
        <dbReference type="EMBL" id="KAJ8393164.1"/>
    </source>
</evidence>
<evidence type="ECO:0000256" key="1">
    <source>
        <dbReference type="SAM" id="MobiDB-lite"/>
    </source>
</evidence>
<keyword evidence="3" id="KW-1185">Reference proteome</keyword>
<dbReference type="AlphaFoldDB" id="A0AAD7WEM8"/>
<feature type="region of interest" description="Disordered" evidence="1">
    <location>
        <begin position="34"/>
        <end position="83"/>
    </location>
</feature>
<reference evidence="2" key="1">
    <citation type="journal article" date="2023" name="Science">
        <title>Genome structures resolve the early diversification of teleost fishes.</title>
        <authorList>
            <person name="Parey E."/>
            <person name="Louis A."/>
            <person name="Montfort J."/>
            <person name="Bouchez O."/>
            <person name="Roques C."/>
            <person name="Iampietro C."/>
            <person name="Lluch J."/>
            <person name="Castinel A."/>
            <person name="Donnadieu C."/>
            <person name="Desvignes T."/>
            <person name="Floi Bucao C."/>
            <person name="Jouanno E."/>
            <person name="Wen M."/>
            <person name="Mejri S."/>
            <person name="Dirks R."/>
            <person name="Jansen H."/>
            <person name="Henkel C."/>
            <person name="Chen W.J."/>
            <person name="Zahm M."/>
            <person name="Cabau C."/>
            <person name="Klopp C."/>
            <person name="Thompson A.W."/>
            <person name="Robinson-Rechavi M."/>
            <person name="Braasch I."/>
            <person name="Lecointre G."/>
            <person name="Bobe J."/>
            <person name="Postlethwait J.H."/>
            <person name="Berthelot C."/>
            <person name="Roest Crollius H."/>
            <person name="Guiguen Y."/>
        </authorList>
    </citation>
    <scope>NUCLEOTIDE SEQUENCE</scope>
    <source>
        <strain evidence="2">NC1722</strain>
    </source>
</reference>
<proteinExistence type="predicted"/>
<gene>
    <name evidence="2" type="ORF">AAFF_G00068470</name>
</gene>
<protein>
    <submittedName>
        <fullName evidence="2">Uncharacterized protein</fullName>
    </submittedName>
</protein>